<dbReference type="PANTHER" id="PTHR30349">
    <property type="entry name" value="PHAGE INTEGRASE-RELATED"/>
    <property type="match status" value="1"/>
</dbReference>
<gene>
    <name evidence="3" type="ORF">GCM10007878_02060</name>
</gene>
<dbReference type="InterPro" id="IPR050090">
    <property type="entry name" value="Tyrosine_recombinase_XerCD"/>
</dbReference>
<dbReference type="EMBL" id="BSOR01000005">
    <property type="protein sequence ID" value="GLR62771.1"/>
    <property type="molecule type" value="Genomic_DNA"/>
</dbReference>
<dbReference type="InterPro" id="IPR011010">
    <property type="entry name" value="DNA_brk_join_enz"/>
</dbReference>
<comment type="caution">
    <text evidence="3">The sequence shown here is derived from an EMBL/GenBank/DDBJ whole genome shotgun (WGS) entry which is preliminary data.</text>
</comment>
<dbReference type="InterPro" id="IPR013762">
    <property type="entry name" value="Integrase-like_cat_sf"/>
</dbReference>
<name>A0ABQ5ZTL7_9GAMM</name>
<proteinExistence type="predicted"/>
<reference evidence="4" key="1">
    <citation type="journal article" date="2019" name="Int. J. Syst. Evol. Microbiol.">
        <title>The Global Catalogue of Microorganisms (GCM) 10K type strain sequencing project: providing services to taxonomists for standard genome sequencing and annotation.</title>
        <authorList>
            <consortium name="The Broad Institute Genomics Platform"/>
            <consortium name="The Broad Institute Genome Sequencing Center for Infectious Disease"/>
            <person name="Wu L."/>
            <person name="Ma J."/>
        </authorList>
    </citation>
    <scope>NUCLEOTIDE SEQUENCE [LARGE SCALE GENOMIC DNA]</scope>
    <source>
        <strain evidence="4">NBRC 100033</strain>
    </source>
</reference>
<sequence length="1827" mass="205419">MDSKTGLSAFDKHKLMSEFGSEYAQLIEFAIETDTVIGMVTAYKILGLSATRIAISNPIHDLERSNGLFENWVSPGAIAVKDFYLQLISQPKVLNQYAPIPARGSAQQNKGQFGELKTRSFLLAMVTNPLTNSRTQTSPKHQFDDLIQFRRLLRVWTFFQAAERYLNHGCALDENISTLARFLILGPNDPHLASVDELLYGLHIRVAQPGASLDLVSAALLSEAESLLALGQRPRHETRFLNVIKNIASGDCLPIQTTTVSNSGLDQLIDLKKVTAPQPYDSFQIDEQTSLEVYPVTTDTDSDEESLQDSDAEESLELITLDQHKAAAEQIVESRAYFIQRSEYAHYLPWSWEQPLPTEIDPLLKWVNKTLRSSDTAESLGAACAWLAIHTGRSLSFVLHFLITDQAHPEWSLSQNLDQLHRLPVRRRNSWSPKPESLHRIKPFAESMDLLLPKPVTQALANAHQAAAFPAKQLSGLWSQISKTPIDTWFNGALPDELSRLSAAKLAGFLPALLFDRTGDSTLARILSSHPNSGLPGACSYATWDIQTIEKGLDQSLNPELPLQDKRQTQLIGSLLSPIEDHLIAKIQQASTQVQTFDQNKPLVEQHNLIAQYLVTALYAATGCRYLKDPFESLDYFNLDLGYVYINDKADAGLHEGRLVPLPDQAIQLMHEYVRHLQRLQSSVTNTCPEFAKALDQLTAQQQACDQPCAASSSARARLPLFFLLDERFNWHSLNQQDLPGVPLFEWGLPKNLFRHRYVQELTQLGVPVDIVNGWMGHAERGSATYSDVSPRCWLDDANQYRAAINTLFNRLGFIHPAKIQGRVSINPDTEAKKIFDRLEQKPFGERERRYRRKQAVQQAIRSAHREINLLLGNRGLHELEAEDIEKLIQRMLLRDGQVTYPYASIRLGVLMKRIDQSESAHKIKVRKRLVAIRQENSLIKKEAVHATSHLKELCRIASNIRASIKVDRLANKEALIVGCLLLCIEKRLSYRRLLNDVLAGKNFRIVQHQKHYYLEYSEELDPEDMTAPVQRHEISYKTASLLVKGRARLQDPKTEIPAQVQALAEYAAKQDAGINPSSLTSLLDWLYFTLEQANLVELPGLVAAALSERCPPTSLGLVDWLRQLEGTPRSFTQQATGVIQAQPNIQPTKLLAGRALKNNSDELKSQAKSFHKAIHQQLNDYKPSQAKATSKKIIQCCKQFEGSVSSSLLLLGHWTAHLMDKGKGRGTRKALAKNTLITYFGSLITAFEGLAYDRDLLALDEDEITDLYGKMIEFRITRHNQIGYFGDRLQQFHRYASNQGVSDPDWSELNLADEARRVRSGHLTEIDYLNSLEAIGILYTDPDQSLLMQFALLCCYRFGLRSREALGLRYKDWCTNQAMQWVLIRNNPLRTLKSDSSRRAIPLLFNLQETEQSIVDQVVARCIALGGTDKNTPIFCEIRKGRVQESAYTKLIPQALIQIARQITGNPALVLHHARHAFYNRVAAVLLGLDTPLAQTITQGLDKEALLHCVLGHNTDISKRSSMALARLLGHHHPSTGMKNYCHLMTDWADQLTPVKTTRAKLLKGAFNTRSLKIYQAPKQSSPIKLNFRTPELPLLLKTLRLVSVGKSFEQAGSLMGLHPDHTQDLQTVFEIANAKMRFKNLGESGHISGKDHPNALLRYISDDAWVRMIESAEQYDHSTTPTLQITLDDIPSLTGSKRHILMAEDSHCLLIRETMKVFELEDGVITVAAYRDNSYAVKMLERHGFNLNTEGSTASSSGRFQLDTFDIYKGDRCIANRKDYGGIKIQRRDQGVLRNSHELAVAVLTLGLSILLSSEVQPQIQADAL</sequence>
<dbReference type="RefSeq" id="WP_027851855.1">
    <property type="nucleotide sequence ID" value="NZ_BSOR01000005.1"/>
</dbReference>
<accession>A0ABQ5ZTL7</accession>
<evidence type="ECO:0000256" key="1">
    <source>
        <dbReference type="ARBA" id="ARBA00022908"/>
    </source>
</evidence>
<keyword evidence="1" id="KW-0229">DNA integration</keyword>
<organism evidence="3 4">
    <name type="scientific">Marinospirillum insulare</name>
    <dbReference type="NCBI Taxonomy" id="217169"/>
    <lineage>
        <taxon>Bacteria</taxon>
        <taxon>Pseudomonadati</taxon>
        <taxon>Pseudomonadota</taxon>
        <taxon>Gammaproteobacteria</taxon>
        <taxon>Oceanospirillales</taxon>
        <taxon>Oceanospirillaceae</taxon>
        <taxon>Marinospirillum</taxon>
    </lineage>
</organism>
<dbReference type="Gene3D" id="1.10.443.10">
    <property type="entry name" value="Intergrase catalytic core"/>
    <property type="match status" value="1"/>
</dbReference>
<evidence type="ECO:0000256" key="2">
    <source>
        <dbReference type="ARBA" id="ARBA00023172"/>
    </source>
</evidence>
<evidence type="ECO:0000313" key="3">
    <source>
        <dbReference type="EMBL" id="GLR62771.1"/>
    </source>
</evidence>
<evidence type="ECO:0000313" key="4">
    <source>
        <dbReference type="Proteomes" id="UP001156682"/>
    </source>
</evidence>
<dbReference type="Proteomes" id="UP001156682">
    <property type="component" value="Unassembled WGS sequence"/>
</dbReference>
<keyword evidence="2" id="KW-0233">DNA recombination</keyword>
<keyword evidence="4" id="KW-1185">Reference proteome</keyword>
<dbReference type="PANTHER" id="PTHR30349:SF64">
    <property type="entry name" value="PROPHAGE INTEGRASE INTD-RELATED"/>
    <property type="match status" value="1"/>
</dbReference>
<protein>
    <recommendedName>
        <fullName evidence="5">Phage integrase family protein</fullName>
    </recommendedName>
</protein>
<dbReference type="SUPFAM" id="SSF56349">
    <property type="entry name" value="DNA breaking-rejoining enzymes"/>
    <property type="match status" value="1"/>
</dbReference>
<evidence type="ECO:0008006" key="5">
    <source>
        <dbReference type="Google" id="ProtNLM"/>
    </source>
</evidence>